<dbReference type="Proteomes" id="UP000231516">
    <property type="component" value="Unassembled WGS sequence"/>
</dbReference>
<dbReference type="EMBL" id="MDGM01000012">
    <property type="protein sequence ID" value="PIB24336.1"/>
    <property type="molecule type" value="Genomic_DNA"/>
</dbReference>
<keyword evidence="1" id="KW-1133">Transmembrane helix</keyword>
<evidence type="ECO:0000313" key="2">
    <source>
        <dbReference type="EMBL" id="PIB24336.1"/>
    </source>
</evidence>
<reference evidence="2 3" key="1">
    <citation type="submission" date="2016-08" db="EMBL/GenBank/DDBJ databases">
        <title>Draft genome of Amylibacter sp. strain 4G11.</title>
        <authorList>
            <person name="Wong S.-K."/>
            <person name="Hamasaki K."/>
            <person name="Yoshizawa S."/>
        </authorList>
    </citation>
    <scope>NUCLEOTIDE SEQUENCE [LARGE SCALE GENOMIC DNA]</scope>
    <source>
        <strain evidence="2 3">4G11</strain>
    </source>
</reference>
<gene>
    <name evidence="2" type="ORF">BFP76_03720</name>
</gene>
<protein>
    <recommendedName>
        <fullName evidence="4">DUF2845 domain-containing protein</fullName>
    </recommendedName>
</protein>
<comment type="caution">
    <text evidence="2">The sequence shown here is derived from an EMBL/GenBank/DDBJ whole genome shotgun (WGS) entry which is preliminary data.</text>
</comment>
<evidence type="ECO:0008006" key="4">
    <source>
        <dbReference type="Google" id="ProtNLM"/>
    </source>
</evidence>
<keyword evidence="1" id="KW-0812">Transmembrane</keyword>
<evidence type="ECO:0000256" key="1">
    <source>
        <dbReference type="SAM" id="Phobius"/>
    </source>
</evidence>
<keyword evidence="3" id="KW-1185">Reference proteome</keyword>
<evidence type="ECO:0000313" key="3">
    <source>
        <dbReference type="Proteomes" id="UP000231516"/>
    </source>
</evidence>
<dbReference type="AlphaFoldDB" id="A0A2G5K479"/>
<name>A0A2G5K479_9RHOB</name>
<keyword evidence="1" id="KW-0472">Membrane</keyword>
<proteinExistence type="predicted"/>
<accession>A0A2G5K479</accession>
<feature type="transmembrane region" description="Helical" evidence="1">
    <location>
        <begin position="12"/>
        <end position="31"/>
    </location>
</feature>
<sequence>MFGGAMPDWFIYFIAAIVVGIIALIMLRMAWRAGRRALWMKRYNDVEMVNAMMAGRIARGMTMDMVVDVWGIPADLDEVVMKTKTKHEMKYDEKGKNRYGTRVYLEDEIVVGWETK</sequence>
<organism evidence="2 3">
    <name type="scientific">Paramylibacter kogurei</name>
    <dbReference type="NCBI Taxonomy" id="1889778"/>
    <lineage>
        <taxon>Bacteria</taxon>
        <taxon>Pseudomonadati</taxon>
        <taxon>Pseudomonadota</taxon>
        <taxon>Alphaproteobacteria</taxon>
        <taxon>Rhodobacterales</taxon>
        <taxon>Paracoccaceae</taxon>
        <taxon>Paramylibacter</taxon>
    </lineage>
</organism>